<accession>A0ABP9V7M7</accession>
<organism evidence="2 3">
    <name type="scientific">Deinococcus xinjiangensis</name>
    <dbReference type="NCBI Taxonomy" id="457454"/>
    <lineage>
        <taxon>Bacteria</taxon>
        <taxon>Thermotogati</taxon>
        <taxon>Deinococcota</taxon>
        <taxon>Deinococci</taxon>
        <taxon>Deinococcales</taxon>
        <taxon>Deinococcaceae</taxon>
        <taxon>Deinococcus</taxon>
    </lineage>
</organism>
<evidence type="ECO:0000313" key="3">
    <source>
        <dbReference type="Proteomes" id="UP001458946"/>
    </source>
</evidence>
<protein>
    <recommendedName>
        <fullName evidence="1">Helix-turn-helix domain-containing protein</fullName>
    </recommendedName>
</protein>
<dbReference type="Proteomes" id="UP001458946">
    <property type="component" value="Unassembled WGS sequence"/>
</dbReference>
<dbReference type="InterPro" id="IPR041657">
    <property type="entry name" value="HTH_17"/>
</dbReference>
<keyword evidence="3" id="KW-1185">Reference proteome</keyword>
<dbReference type="EMBL" id="BAABRN010000008">
    <property type="protein sequence ID" value="GAA5501283.1"/>
    <property type="molecule type" value="Genomic_DNA"/>
</dbReference>
<sequence>MTLHHAPNPTEQASAKAIKQLIENAKLQTETGSLTLPDGLSSFLQDILTRLSNGESLTVFSQDDELTTQQAADILKVSRPYLIGLLEDRKIPYRKVGKHRRIRLSDLMNYHKQDLAERRAIANELTAIWQEIDPY</sequence>
<comment type="caution">
    <text evidence="2">The sequence shown here is derived from an EMBL/GenBank/DDBJ whole genome shotgun (WGS) entry which is preliminary data.</text>
</comment>
<evidence type="ECO:0000313" key="2">
    <source>
        <dbReference type="EMBL" id="GAA5501283.1"/>
    </source>
</evidence>
<proteinExistence type="predicted"/>
<dbReference type="NCBIfam" id="TIGR01764">
    <property type="entry name" value="excise"/>
    <property type="match status" value="1"/>
</dbReference>
<dbReference type="RefSeq" id="WP_353541257.1">
    <property type="nucleotide sequence ID" value="NZ_BAABRN010000008.1"/>
</dbReference>
<evidence type="ECO:0000259" key="1">
    <source>
        <dbReference type="Pfam" id="PF12728"/>
    </source>
</evidence>
<feature type="domain" description="Helix-turn-helix" evidence="1">
    <location>
        <begin position="66"/>
        <end position="110"/>
    </location>
</feature>
<reference evidence="2 3" key="1">
    <citation type="submission" date="2024-02" db="EMBL/GenBank/DDBJ databases">
        <title>Deinococcus xinjiangensis NBRC 107630.</title>
        <authorList>
            <person name="Ichikawa N."/>
            <person name="Katano-Makiyama Y."/>
            <person name="Hidaka K."/>
        </authorList>
    </citation>
    <scope>NUCLEOTIDE SEQUENCE [LARGE SCALE GENOMIC DNA]</scope>
    <source>
        <strain evidence="2 3">NBRC 107630</strain>
    </source>
</reference>
<dbReference type="Pfam" id="PF12728">
    <property type="entry name" value="HTH_17"/>
    <property type="match status" value="1"/>
</dbReference>
<dbReference type="InterPro" id="IPR010093">
    <property type="entry name" value="SinI_DNA-bd"/>
</dbReference>
<gene>
    <name evidence="2" type="ORF">Dxin01_01015</name>
</gene>
<name>A0ABP9V7M7_9DEIO</name>